<keyword evidence="1" id="KW-0489">Methyltransferase</keyword>
<dbReference type="RefSeq" id="WP_109902447.1">
    <property type="nucleotide sequence ID" value="NZ_QGLE01000001.1"/>
</dbReference>
<dbReference type="OrthoDB" id="9800233at2"/>
<dbReference type="InterPro" id="IPR016874">
    <property type="entry name" value="TcmP-like"/>
</dbReference>
<dbReference type="GO" id="GO:0032259">
    <property type="term" value="P:methylation"/>
    <property type="evidence" value="ECO:0007669"/>
    <property type="project" value="UniProtKB-KW"/>
</dbReference>
<dbReference type="AlphaFoldDB" id="A0A317EGG0"/>
<sequence>MELKGVSETLIIPLYAQWRENRSRRPVLRDDKVDDIVARLKPPFEKFLPSPIDRSVVVLRKRIIDGLVAAHMRRNRGHAVVVNLGCGLCTRFDRIDDGAVRWIDVDLSAVEPVWRFAFAGHDSRRHFVTASIEAEDLLESLHIGADDVPLFILEGVSMYLSEARMRLLCRRIAKRFPGATLVFDAMASWVAMGSIFYPEIAVTGSRFTWRLDRPQSCESWGRDFKITADEPIARHLNAIYGFAGWLGRLNPVMRSAYRVVALRLGKAR</sequence>
<dbReference type="InterPro" id="IPR029063">
    <property type="entry name" value="SAM-dependent_MTases_sf"/>
</dbReference>
<dbReference type="Proteomes" id="UP000245461">
    <property type="component" value="Unassembled WGS sequence"/>
</dbReference>
<evidence type="ECO:0000313" key="4">
    <source>
        <dbReference type="Proteomes" id="UP000245461"/>
    </source>
</evidence>
<dbReference type="Gene3D" id="3.40.50.150">
    <property type="entry name" value="Vaccinia Virus protein VP39"/>
    <property type="match status" value="1"/>
</dbReference>
<accession>A0A317EGG0</accession>
<dbReference type="PANTHER" id="PTHR43619">
    <property type="entry name" value="S-ADENOSYL-L-METHIONINE-DEPENDENT METHYLTRANSFERASE YKTD-RELATED"/>
    <property type="match status" value="1"/>
</dbReference>
<keyword evidence="4" id="KW-1185">Reference proteome</keyword>
<evidence type="ECO:0000313" key="3">
    <source>
        <dbReference type="EMBL" id="PWR25949.1"/>
    </source>
</evidence>
<dbReference type="SUPFAM" id="SSF53335">
    <property type="entry name" value="S-adenosyl-L-methionine-dependent methyltransferases"/>
    <property type="match status" value="1"/>
</dbReference>
<evidence type="ECO:0000256" key="2">
    <source>
        <dbReference type="ARBA" id="ARBA00022679"/>
    </source>
</evidence>
<keyword evidence="2" id="KW-0808">Transferase</keyword>
<dbReference type="InterPro" id="IPR007213">
    <property type="entry name" value="Ppm1/Ppm2/Tcmp"/>
</dbReference>
<comment type="caution">
    <text evidence="3">The sequence shown here is derived from an EMBL/GenBank/DDBJ whole genome shotgun (WGS) entry which is preliminary data.</text>
</comment>
<organism evidence="3 4">
    <name type="scientific">Zavarzinia aquatilis</name>
    <dbReference type="NCBI Taxonomy" id="2211142"/>
    <lineage>
        <taxon>Bacteria</taxon>
        <taxon>Pseudomonadati</taxon>
        <taxon>Pseudomonadota</taxon>
        <taxon>Alphaproteobacteria</taxon>
        <taxon>Rhodospirillales</taxon>
        <taxon>Zavarziniaceae</taxon>
        <taxon>Zavarzinia</taxon>
    </lineage>
</organism>
<dbReference type="GO" id="GO:0008168">
    <property type="term" value="F:methyltransferase activity"/>
    <property type="evidence" value="ECO:0007669"/>
    <property type="project" value="UniProtKB-KW"/>
</dbReference>
<proteinExistence type="predicted"/>
<evidence type="ECO:0000256" key="1">
    <source>
        <dbReference type="ARBA" id="ARBA00022603"/>
    </source>
</evidence>
<protein>
    <recommendedName>
        <fullName evidence="5">Class I SAM-dependent methyltransferase</fullName>
    </recommendedName>
</protein>
<dbReference type="PIRSF" id="PIRSF028177">
    <property type="entry name" value="Polyketide_synth_Omtfrase_TcmP"/>
    <property type="match status" value="1"/>
</dbReference>
<dbReference type="PANTHER" id="PTHR43619:SF2">
    <property type="entry name" value="S-ADENOSYL-L-METHIONINE-DEPENDENT METHYLTRANSFERASES SUPERFAMILY PROTEIN"/>
    <property type="match status" value="1"/>
</dbReference>
<evidence type="ECO:0008006" key="5">
    <source>
        <dbReference type="Google" id="ProtNLM"/>
    </source>
</evidence>
<reference evidence="3 4" key="1">
    <citation type="submission" date="2018-05" db="EMBL/GenBank/DDBJ databases">
        <title>Zavarzinia sp. HR-AS.</title>
        <authorList>
            <person name="Lee Y."/>
            <person name="Jeon C.O."/>
        </authorList>
    </citation>
    <scope>NUCLEOTIDE SEQUENCE [LARGE SCALE GENOMIC DNA]</scope>
    <source>
        <strain evidence="3 4">HR-AS</strain>
    </source>
</reference>
<dbReference type="EMBL" id="QGLE01000001">
    <property type="protein sequence ID" value="PWR25949.1"/>
    <property type="molecule type" value="Genomic_DNA"/>
</dbReference>
<dbReference type="Pfam" id="PF04072">
    <property type="entry name" value="LCM"/>
    <property type="match status" value="1"/>
</dbReference>
<name>A0A317EGG0_9PROT</name>
<gene>
    <name evidence="3" type="ORF">DKG74_03090</name>
</gene>